<proteinExistence type="predicted"/>
<evidence type="ECO:0000313" key="3">
    <source>
        <dbReference type="Proteomes" id="UP000650582"/>
    </source>
</evidence>
<dbReference type="InterPro" id="IPR001623">
    <property type="entry name" value="DnaJ_domain"/>
</dbReference>
<dbReference type="Gene3D" id="3.30.1050.10">
    <property type="entry name" value="SCP2 sterol-binding domain"/>
    <property type="match status" value="1"/>
</dbReference>
<dbReference type="InterPro" id="IPR003033">
    <property type="entry name" value="SCP2_sterol-bd_dom"/>
</dbReference>
<dbReference type="InterPro" id="IPR036869">
    <property type="entry name" value="J_dom_sf"/>
</dbReference>
<dbReference type="Gene3D" id="1.10.287.110">
    <property type="entry name" value="DnaJ domain"/>
    <property type="match status" value="1"/>
</dbReference>
<name>A0A8H7H045_9AGAM</name>
<reference evidence="2" key="1">
    <citation type="submission" date="2020-09" db="EMBL/GenBank/DDBJ databases">
        <title>Comparative genome analyses of four rice-infecting Rhizoctonia solani isolates reveal extensive enrichment of homogalacturonan modification genes.</title>
        <authorList>
            <person name="Lee D.-Y."/>
            <person name="Jeon J."/>
            <person name="Kim K.-T."/>
            <person name="Cheong K."/>
            <person name="Song H."/>
            <person name="Choi G."/>
            <person name="Ko J."/>
            <person name="Opiyo S.O."/>
            <person name="Zuo S."/>
            <person name="Madhav S."/>
            <person name="Lee Y.-H."/>
            <person name="Wang G.-L."/>
        </authorList>
    </citation>
    <scope>NUCLEOTIDE SEQUENCE</scope>
    <source>
        <strain evidence="2">AG1-IA YN-7</strain>
    </source>
</reference>
<dbReference type="PANTHER" id="PTHR44144:SF1">
    <property type="entry name" value="DNAJ HOMOLOG SUBFAMILY C MEMBER 9"/>
    <property type="match status" value="1"/>
</dbReference>
<dbReference type="SMART" id="SM00271">
    <property type="entry name" value="DnaJ"/>
    <property type="match status" value="1"/>
</dbReference>
<dbReference type="InterPro" id="IPR052594">
    <property type="entry name" value="J_domain-containing_protein"/>
</dbReference>
<evidence type="ECO:0000313" key="2">
    <source>
        <dbReference type="EMBL" id="KAF8666736.1"/>
    </source>
</evidence>
<dbReference type="SUPFAM" id="SSF55718">
    <property type="entry name" value="SCP-like"/>
    <property type="match status" value="1"/>
</dbReference>
<dbReference type="PANTHER" id="PTHR44144">
    <property type="entry name" value="DNAJ HOMOLOG SUBFAMILY C MEMBER 9"/>
    <property type="match status" value="1"/>
</dbReference>
<dbReference type="PROSITE" id="PS50076">
    <property type="entry name" value="DNAJ_2"/>
    <property type="match status" value="1"/>
</dbReference>
<accession>A0A8H7H045</accession>
<dbReference type="Pfam" id="PF00226">
    <property type="entry name" value="DnaJ"/>
    <property type="match status" value="1"/>
</dbReference>
<feature type="domain" description="J" evidence="1">
    <location>
        <begin position="212"/>
        <end position="277"/>
    </location>
</feature>
<dbReference type="Proteomes" id="UP000650582">
    <property type="component" value="Unassembled WGS sequence"/>
</dbReference>
<dbReference type="PRINTS" id="PR00625">
    <property type="entry name" value="JDOMAIN"/>
</dbReference>
<dbReference type="PROSITE" id="PS00636">
    <property type="entry name" value="DNAJ_1"/>
    <property type="match status" value="1"/>
</dbReference>
<evidence type="ECO:0000259" key="1">
    <source>
        <dbReference type="PROSITE" id="PS50076"/>
    </source>
</evidence>
<organism evidence="2 3">
    <name type="scientific">Rhizoctonia solani</name>
    <dbReference type="NCBI Taxonomy" id="456999"/>
    <lineage>
        <taxon>Eukaryota</taxon>
        <taxon>Fungi</taxon>
        <taxon>Dikarya</taxon>
        <taxon>Basidiomycota</taxon>
        <taxon>Agaricomycotina</taxon>
        <taxon>Agaricomycetes</taxon>
        <taxon>Cantharellales</taxon>
        <taxon>Ceratobasidiaceae</taxon>
        <taxon>Rhizoctonia</taxon>
    </lineage>
</organism>
<sequence>MSDLQEPGFAASDIIVGLGSAFGSLSETEKKARIKRTNGVFELRVSKDGKEAVWTVDLKKEGTVKKGPAAGKPDVAIILSETFTQLATGKVCIAQRSKSIHDRKSEGELSVSLELLGLLTHPLQTKGSKTELNSNMMLALKLEDVLKLISVPKPIVPESGSWIARRYDNLKGIKRSILSARLNADMLSYVIGTDQSGSQPESSIEHILHHSDLYVILDTSRSANHEDLRRAYMNMCRRCHPDKFPNEPLATVAFQKLSYAYSVLSDNRKRRLYDTNGTAEPGGAQDMHGANDMLNRVLLAIWADFLDGDFELIKMLLRSFGEVNPKLKFGDETIEALLQALVNLREVVVSAGQQHFRLLKFEMMRLYEIQHALRQLSYFDVPGRLKLTIQLARLTLALPVNVDKAIMAEQREENSQQEVGVGRPRGRYLPSSIHSVIGLACVVLEKGESVLPTRV</sequence>
<dbReference type="InterPro" id="IPR018253">
    <property type="entry name" value="DnaJ_domain_CS"/>
</dbReference>
<dbReference type="Pfam" id="PF02036">
    <property type="entry name" value="SCP2"/>
    <property type="match status" value="1"/>
</dbReference>
<dbReference type="GO" id="GO:0005737">
    <property type="term" value="C:cytoplasm"/>
    <property type="evidence" value="ECO:0007669"/>
    <property type="project" value="TreeGrafter"/>
</dbReference>
<dbReference type="SUPFAM" id="SSF46565">
    <property type="entry name" value="Chaperone J-domain"/>
    <property type="match status" value="1"/>
</dbReference>
<dbReference type="CDD" id="cd06257">
    <property type="entry name" value="DnaJ"/>
    <property type="match status" value="1"/>
</dbReference>
<dbReference type="GO" id="GO:0005634">
    <property type="term" value="C:nucleus"/>
    <property type="evidence" value="ECO:0007669"/>
    <property type="project" value="TreeGrafter"/>
</dbReference>
<comment type="caution">
    <text evidence="2">The sequence shown here is derived from an EMBL/GenBank/DDBJ whole genome shotgun (WGS) entry which is preliminary data.</text>
</comment>
<dbReference type="EMBL" id="JACYCC010000398">
    <property type="protein sequence ID" value="KAF8666736.1"/>
    <property type="molecule type" value="Genomic_DNA"/>
</dbReference>
<gene>
    <name evidence="2" type="ORF">RHS04_09546</name>
</gene>
<dbReference type="GO" id="GO:0031072">
    <property type="term" value="F:heat shock protein binding"/>
    <property type="evidence" value="ECO:0007669"/>
    <property type="project" value="TreeGrafter"/>
</dbReference>
<protein>
    <submittedName>
        <fullName evidence="2">DnaJ molecular chaperone homology domain</fullName>
    </submittedName>
</protein>
<dbReference type="InterPro" id="IPR036527">
    <property type="entry name" value="SCP2_sterol-bd_dom_sf"/>
</dbReference>
<dbReference type="AlphaFoldDB" id="A0A8H7H045"/>